<organism evidence="1 2">
    <name type="scientific">Pontibacter aydingkolensis</name>
    <dbReference type="NCBI Taxonomy" id="1911536"/>
    <lineage>
        <taxon>Bacteria</taxon>
        <taxon>Pseudomonadati</taxon>
        <taxon>Bacteroidota</taxon>
        <taxon>Cytophagia</taxon>
        <taxon>Cytophagales</taxon>
        <taxon>Hymenobacteraceae</taxon>
        <taxon>Pontibacter</taxon>
    </lineage>
</organism>
<dbReference type="Proteomes" id="UP000813018">
    <property type="component" value="Unassembled WGS sequence"/>
</dbReference>
<keyword evidence="2" id="KW-1185">Reference proteome</keyword>
<sequence>MQDLKRLVKVIADNTPKVMPLIDHSDYTGLESKLYQFIKNNEALTDEEACTYLYGEQKISPSYRMLKSRLRKKLLNNLFFAELSENHFRKCRIVHAECSSLLLQAQKLAYLGEPYMAEKLADQVIVIAQKAELNDILTKAYEIKQDTDLISNNRGKFDQNFALLQRYFSLETQEREALLIYNKLKFEVNFNLSNYRKQTEAYCESLALLKSLWEASGSSKVFDFYHMMRTAYCELTGDYEGVITVIKEAQQLLADGLINEHWFNERFNNYILVYTYLRLGQLADGLYYANLYLKNFREGSNNWFAFLENYVILALYSKDYTLAVKLCALAISKGALEYPRASMREMWGMLEKYVYLISNKAPINNNVSFSLKELETSIISKDKEGYNLPLLILEYLENLPKLDAEDMDMYSARFSKYTSKYLKGEAGSRARLFIRLLLLSMKGEGDKLEEKGATLLEKLKNTPTPRDPIGEVEIVPYEHLWELVLEIHPHRVKN</sequence>
<accession>A0ABS7CVZ9</accession>
<proteinExistence type="predicted"/>
<reference evidence="1 2" key="1">
    <citation type="journal article" date="2016" name="Int. J. Syst. Evol. Microbiol.">
        <title>Pontibacter aydingkolensis sp. nov., isolated from soil of a salt lake.</title>
        <authorList>
            <person name="Osman G."/>
            <person name="Zhang T."/>
            <person name="Lou K."/>
            <person name="Gao Y."/>
            <person name="Chang W."/>
            <person name="Lin Q."/>
            <person name="Yang H.M."/>
            <person name="Huo X.D."/>
            <person name="Wang N."/>
        </authorList>
    </citation>
    <scope>NUCLEOTIDE SEQUENCE [LARGE SCALE GENOMIC DNA]</scope>
    <source>
        <strain evidence="1 2">KACC 19255</strain>
    </source>
</reference>
<comment type="caution">
    <text evidence="1">The sequence shown here is derived from an EMBL/GenBank/DDBJ whole genome shotgun (WGS) entry which is preliminary data.</text>
</comment>
<protein>
    <submittedName>
        <fullName evidence="1">Uncharacterized protein</fullName>
    </submittedName>
</protein>
<dbReference type="RefSeq" id="WP_219877851.1">
    <property type="nucleotide sequence ID" value="NZ_JAHYXK010000010.1"/>
</dbReference>
<dbReference type="EMBL" id="JAHYXK010000010">
    <property type="protein sequence ID" value="MBW7467977.1"/>
    <property type="molecule type" value="Genomic_DNA"/>
</dbReference>
<name>A0ABS7CVZ9_9BACT</name>
<evidence type="ECO:0000313" key="2">
    <source>
        <dbReference type="Proteomes" id="UP000813018"/>
    </source>
</evidence>
<gene>
    <name evidence="1" type="ORF">K0O23_12955</name>
</gene>
<evidence type="ECO:0000313" key="1">
    <source>
        <dbReference type="EMBL" id="MBW7467977.1"/>
    </source>
</evidence>